<evidence type="ECO:0000313" key="2">
    <source>
        <dbReference type="Proteomes" id="UP000054279"/>
    </source>
</evidence>
<keyword evidence="2" id="KW-1185">Reference proteome</keyword>
<dbReference type="Proteomes" id="UP000054279">
    <property type="component" value="Unassembled WGS sequence"/>
</dbReference>
<dbReference type="HOGENOM" id="CLU_2924205_0_0_1"/>
<name>A0A0C9TZ44_SPHS4</name>
<proteinExistence type="predicted"/>
<gene>
    <name evidence="1" type="ORF">M422DRAFT_271723</name>
</gene>
<protein>
    <submittedName>
        <fullName evidence="1">Uncharacterized protein</fullName>
    </submittedName>
</protein>
<accession>A0A0C9TZ44</accession>
<organism evidence="1 2">
    <name type="scientific">Sphaerobolus stellatus (strain SS14)</name>
    <dbReference type="NCBI Taxonomy" id="990650"/>
    <lineage>
        <taxon>Eukaryota</taxon>
        <taxon>Fungi</taxon>
        <taxon>Dikarya</taxon>
        <taxon>Basidiomycota</taxon>
        <taxon>Agaricomycotina</taxon>
        <taxon>Agaricomycetes</taxon>
        <taxon>Phallomycetidae</taxon>
        <taxon>Geastrales</taxon>
        <taxon>Sphaerobolaceae</taxon>
        <taxon>Sphaerobolus</taxon>
    </lineage>
</organism>
<dbReference type="AlphaFoldDB" id="A0A0C9TZ44"/>
<evidence type="ECO:0000313" key="1">
    <source>
        <dbReference type="EMBL" id="KIJ27109.1"/>
    </source>
</evidence>
<sequence length="61" mass="6618">MSVPVPITAAQLEALRKVQDILQEASLLISPPSSPQSELTRFKTLLTSSIINTEEILAGRN</sequence>
<reference evidence="1 2" key="1">
    <citation type="submission" date="2014-06" db="EMBL/GenBank/DDBJ databases">
        <title>Evolutionary Origins and Diversification of the Mycorrhizal Mutualists.</title>
        <authorList>
            <consortium name="DOE Joint Genome Institute"/>
            <consortium name="Mycorrhizal Genomics Consortium"/>
            <person name="Kohler A."/>
            <person name="Kuo A."/>
            <person name="Nagy L.G."/>
            <person name="Floudas D."/>
            <person name="Copeland A."/>
            <person name="Barry K.W."/>
            <person name="Cichocki N."/>
            <person name="Veneault-Fourrey C."/>
            <person name="LaButti K."/>
            <person name="Lindquist E.A."/>
            <person name="Lipzen A."/>
            <person name="Lundell T."/>
            <person name="Morin E."/>
            <person name="Murat C."/>
            <person name="Riley R."/>
            <person name="Ohm R."/>
            <person name="Sun H."/>
            <person name="Tunlid A."/>
            <person name="Henrissat B."/>
            <person name="Grigoriev I.V."/>
            <person name="Hibbett D.S."/>
            <person name="Martin F."/>
        </authorList>
    </citation>
    <scope>NUCLEOTIDE SEQUENCE [LARGE SCALE GENOMIC DNA]</scope>
    <source>
        <strain evidence="1 2">SS14</strain>
    </source>
</reference>
<dbReference type="EMBL" id="KN837346">
    <property type="protein sequence ID" value="KIJ27109.1"/>
    <property type="molecule type" value="Genomic_DNA"/>
</dbReference>